<accession>A0ABS8I3X8</accession>
<dbReference type="InterPro" id="IPR009057">
    <property type="entry name" value="Homeodomain-like_sf"/>
</dbReference>
<reference evidence="5 6" key="1">
    <citation type="journal article" date="2021" name="Microorganisms">
        <title>Genome Evolution of Filamentous Cyanobacterium Nostoc Species: From Facultative Symbiosis to Free Living.</title>
        <authorList>
            <person name="Huo D."/>
            <person name="Li H."/>
            <person name="Cai F."/>
            <person name="Guo X."/>
            <person name="Qiao Z."/>
            <person name="Wang W."/>
            <person name="Yu G."/>
            <person name="Li R."/>
        </authorList>
    </citation>
    <scope>NUCLEOTIDE SEQUENCE [LARGE SCALE GENOMIC DNA]</scope>
    <source>
        <strain evidence="5 6">CHAB 5714</strain>
    </source>
</reference>
<evidence type="ECO:0000256" key="3">
    <source>
        <dbReference type="ARBA" id="ARBA00023163"/>
    </source>
</evidence>
<dbReference type="PANTHER" id="PTHR46796">
    <property type="entry name" value="HTH-TYPE TRANSCRIPTIONAL ACTIVATOR RHAS-RELATED"/>
    <property type="match status" value="1"/>
</dbReference>
<dbReference type="PANTHER" id="PTHR46796:SF6">
    <property type="entry name" value="ARAC SUBFAMILY"/>
    <property type="match status" value="1"/>
</dbReference>
<dbReference type="Gene3D" id="1.10.10.60">
    <property type="entry name" value="Homeodomain-like"/>
    <property type="match status" value="2"/>
</dbReference>
<dbReference type="SMART" id="SM00342">
    <property type="entry name" value="HTH_ARAC"/>
    <property type="match status" value="1"/>
</dbReference>
<sequence>MLKTKSLSVDFSKEKEDGYKRIFSRRREAACRQTSPLLTSLSANWNNVYFAYDWQVAGETPEVLSKQHGVAIFTEVLTPIQAERRLDGRFQSEQVIQGNIVVAPAYTGHRACWDTAGGVILLGFEPTVFAHAIYESVDPDRIELVPHFATPDPLVYQIGLALKSALENYGADSRLYAEAMANALIVHLLQHYCTQQLVLREYSGGLPKHKLQQVIDYINTYLAQDLSLKELAAVVQMSSHYFSQLFKQSTGATPHQYIIRCRIEKAKQLLLQRELSIAEIASQVGFVDQSHLNRHFKRLMGVTPKMLEQKYKK</sequence>
<evidence type="ECO:0000313" key="6">
    <source>
        <dbReference type="Proteomes" id="UP001199525"/>
    </source>
</evidence>
<dbReference type="InterPro" id="IPR018062">
    <property type="entry name" value="HTH_AraC-typ_CS"/>
</dbReference>
<dbReference type="SUPFAM" id="SSF46689">
    <property type="entry name" value="Homeodomain-like"/>
    <property type="match status" value="2"/>
</dbReference>
<proteinExistence type="predicted"/>
<organism evidence="5 6">
    <name type="scientific">Nostoc favosum CHAB5714</name>
    <dbReference type="NCBI Taxonomy" id="2780399"/>
    <lineage>
        <taxon>Bacteria</taxon>
        <taxon>Bacillati</taxon>
        <taxon>Cyanobacteriota</taxon>
        <taxon>Cyanophyceae</taxon>
        <taxon>Nostocales</taxon>
        <taxon>Nostocaceae</taxon>
        <taxon>Nostoc</taxon>
        <taxon>Nostoc favosum</taxon>
    </lineage>
</organism>
<dbReference type="PROSITE" id="PS01124">
    <property type="entry name" value="HTH_ARAC_FAMILY_2"/>
    <property type="match status" value="1"/>
</dbReference>
<evidence type="ECO:0000256" key="2">
    <source>
        <dbReference type="ARBA" id="ARBA00023125"/>
    </source>
</evidence>
<dbReference type="InterPro" id="IPR018060">
    <property type="entry name" value="HTH_AraC"/>
</dbReference>
<protein>
    <submittedName>
        <fullName evidence="5">AraC family transcriptional regulator</fullName>
    </submittedName>
</protein>
<comment type="caution">
    <text evidence="5">The sequence shown here is derived from an EMBL/GenBank/DDBJ whole genome shotgun (WGS) entry which is preliminary data.</text>
</comment>
<dbReference type="InterPro" id="IPR050204">
    <property type="entry name" value="AraC_XylS_family_regulators"/>
</dbReference>
<keyword evidence="1" id="KW-0805">Transcription regulation</keyword>
<dbReference type="RefSeq" id="WP_229483784.1">
    <property type="nucleotide sequence ID" value="NZ_JAIVFQ010000006.1"/>
</dbReference>
<gene>
    <name evidence="5" type="ORF">LC586_06565</name>
</gene>
<evidence type="ECO:0000256" key="1">
    <source>
        <dbReference type="ARBA" id="ARBA00023015"/>
    </source>
</evidence>
<dbReference type="Proteomes" id="UP001199525">
    <property type="component" value="Unassembled WGS sequence"/>
</dbReference>
<keyword evidence="6" id="KW-1185">Reference proteome</keyword>
<evidence type="ECO:0000313" key="5">
    <source>
        <dbReference type="EMBL" id="MCC5598883.1"/>
    </source>
</evidence>
<dbReference type="PROSITE" id="PS00041">
    <property type="entry name" value="HTH_ARAC_FAMILY_1"/>
    <property type="match status" value="1"/>
</dbReference>
<evidence type="ECO:0000259" key="4">
    <source>
        <dbReference type="PROSITE" id="PS01124"/>
    </source>
</evidence>
<dbReference type="Pfam" id="PF12833">
    <property type="entry name" value="HTH_18"/>
    <property type="match status" value="1"/>
</dbReference>
<name>A0ABS8I3X8_9NOSO</name>
<dbReference type="EMBL" id="JAIVFQ010000006">
    <property type="protein sequence ID" value="MCC5598883.1"/>
    <property type="molecule type" value="Genomic_DNA"/>
</dbReference>
<keyword evidence="2" id="KW-0238">DNA-binding</keyword>
<keyword evidence="3" id="KW-0804">Transcription</keyword>
<feature type="domain" description="HTH araC/xylS-type" evidence="4">
    <location>
        <begin position="212"/>
        <end position="310"/>
    </location>
</feature>